<accession>A0ACB9YCG2</accession>
<comment type="caution">
    <text evidence="1">The sequence shown here is derived from an EMBL/GenBank/DDBJ whole genome shotgun (WGS) entry which is preliminary data.</text>
</comment>
<reference evidence="1" key="1">
    <citation type="submission" date="2022-06" db="EMBL/GenBank/DDBJ databases">
        <title>The First Complete Genome of the Simian Malaria Parasite Plasmodium brasilianum.</title>
        <authorList>
            <person name="Bajic M."/>
            <person name="Ravishankar S."/>
        </authorList>
    </citation>
    <scope>NUCLEOTIDE SEQUENCE</scope>
    <source>
        <strain evidence="1">Bolivian I</strain>
    </source>
</reference>
<dbReference type="Proteomes" id="UP001056978">
    <property type="component" value="Chromosome 8"/>
</dbReference>
<name>A0ACB9YCG2_PLABR</name>
<evidence type="ECO:0000313" key="1">
    <source>
        <dbReference type="EMBL" id="KAI4839095.1"/>
    </source>
</evidence>
<organism evidence="1 2">
    <name type="scientific">Plasmodium brasilianum</name>
    <dbReference type="NCBI Taxonomy" id="5824"/>
    <lineage>
        <taxon>Eukaryota</taxon>
        <taxon>Sar</taxon>
        <taxon>Alveolata</taxon>
        <taxon>Apicomplexa</taxon>
        <taxon>Aconoidasida</taxon>
        <taxon>Haemosporida</taxon>
        <taxon>Plasmodiidae</taxon>
        <taxon>Plasmodium</taxon>
        <taxon>Plasmodium (Plasmodium)</taxon>
    </lineage>
</organism>
<proteinExistence type="predicted"/>
<dbReference type="EMBL" id="CM043776">
    <property type="protein sequence ID" value="KAI4839095.1"/>
    <property type="molecule type" value="Genomic_DNA"/>
</dbReference>
<gene>
    <name evidence="1" type="ORF">MKS88_002611</name>
</gene>
<protein>
    <submittedName>
        <fullName evidence="1">Uncharacterized protein</fullName>
    </submittedName>
</protein>
<sequence length="253" mass="30253">MEQNIILLFLIKFSMFLFLIWIYHFYNDMAEFNKYLGKRFKFHRELDKRNYRLLSKNKKNKNSNIVPLNEDMTNNRECKKNDTYISEKVFTKPKKQFNRCTLNKDKYYTEVTDYDNGIFDGKYFHFEKKLIKKKDYDNFLERNKRICDIALKKIKFKSYGFGFAIIFLLFLLGIGLPILKGLELVDDLLKIKPIQELCTLIKKIPGLTNAQDISIFIVLFSIIIVIFGIIIIVTIPKILKNNEKYKKIKFMIE</sequence>
<evidence type="ECO:0000313" key="2">
    <source>
        <dbReference type="Proteomes" id="UP001056978"/>
    </source>
</evidence>
<keyword evidence="2" id="KW-1185">Reference proteome</keyword>